<dbReference type="PANTHER" id="PTHR30535">
    <property type="entry name" value="VITAMIN B12-BINDING PROTEIN"/>
    <property type="match status" value="1"/>
</dbReference>
<comment type="caution">
    <text evidence="4">The sequence shown here is derived from an EMBL/GenBank/DDBJ whole genome shotgun (WGS) entry which is preliminary data.</text>
</comment>
<evidence type="ECO:0000256" key="1">
    <source>
        <dbReference type="ARBA" id="ARBA00008814"/>
    </source>
</evidence>
<dbReference type="AlphaFoldDB" id="A0A1A2E9U7"/>
<organism evidence="4 5">
    <name type="scientific">Mycolicibacter sinensis (strain JDM601)</name>
    <name type="common">Mycobacterium sinense</name>
    <dbReference type="NCBI Taxonomy" id="875328"/>
    <lineage>
        <taxon>Bacteria</taxon>
        <taxon>Bacillati</taxon>
        <taxon>Actinomycetota</taxon>
        <taxon>Actinomycetes</taxon>
        <taxon>Mycobacteriales</taxon>
        <taxon>Mycobacteriaceae</taxon>
        <taxon>Mycolicibacter</taxon>
    </lineage>
</organism>
<evidence type="ECO:0000259" key="3">
    <source>
        <dbReference type="PROSITE" id="PS50983"/>
    </source>
</evidence>
<dbReference type="RefSeq" id="WP_064856666.1">
    <property type="nucleotide sequence ID" value="NZ_LZIM01000057.1"/>
</dbReference>
<protein>
    <submittedName>
        <fullName evidence="4">ABC transporter substrate-binding protein</fullName>
    </submittedName>
</protein>
<comment type="similarity">
    <text evidence="1">Belongs to the bacterial solute-binding protein 8 family.</text>
</comment>
<dbReference type="PROSITE" id="PS50983">
    <property type="entry name" value="FE_B12_PBP"/>
    <property type="match status" value="1"/>
</dbReference>
<feature type="signal peptide" evidence="2">
    <location>
        <begin position="1"/>
        <end position="24"/>
    </location>
</feature>
<evidence type="ECO:0000313" key="5">
    <source>
        <dbReference type="Proteomes" id="UP000093985"/>
    </source>
</evidence>
<keyword evidence="2" id="KW-0732">Signal</keyword>
<proteinExistence type="inferred from homology"/>
<sequence>MSRALRVVPALVMALALTLAPALAGCSGNHAATVAARQDCITDFDPDTDYFPDKSTLSEATNFRLDYHRSYQVLTVHRPYLGGKPVSYVLVRCGVPAPALTGELARAQRITVPVHSLYSGSTTHLGMITELDRAGVVTGVANPAAVADPQIRERIGAGAAIGYAPGGPVNIESVLRAGPDVLVTEGMDDPGHPKLRQAGIPVLADAEWLEPTPLGRAEWIKVFAALTGTERQAAQAYQGIRDRYRALARQAARVEPVDVLVGTMHSGSWSMPTGASYAGRLIADAGGSYPWLTDGGAETRQLNFESVYARAGSAPLWLVTDDWKTVDDAVARDRRYGELTAVRSGQVWSATKAIGPGGGNLYWERGTARPDLLLADLVAILHPEQAGDHTFEFYRQVQR</sequence>
<evidence type="ECO:0000256" key="2">
    <source>
        <dbReference type="SAM" id="SignalP"/>
    </source>
</evidence>
<dbReference type="PROSITE" id="PS51257">
    <property type="entry name" value="PROKAR_LIPOPROTEIN"/>
    <property type="match status" value="1"/>
</dbReference>
<dbReference type="InterPro" id="IPR050902">
    <property type="entry name" value="ABC_Transporter_SBP"/>
</dbReference>
<dbReference type="EMBL" id="LZIN01000094">
    <property type="protein sequence ID" value="OBG01264.1"/>
    <property type="molecule type" value="Genomic_DNA"/>
</dbReference>
<feature type="chain" id="PRO_5038403931" evidence="2">
    <location>
        <begin position="25"/>
        <end position="399"/>
    </location>
</feature>
<feature type="domain" description="Fe/B12 periplasmic-binding" evidence="3">
    <location>
        <begin position="116"/>
        <end position="385"/>
    </location>
</feature>
<dbReference type="SUPFAM" id="SSF53807">
    <property type="entry name" value="Helical backbone' metal receptor"/>
    <property type="match status" value="1"/>
</dbReference>
<dbReference type="Gene3D" id="3.40.50.1980">
    <property type="entry name" value="Nitrogenase molybdenum iron protein domain"/>
    <property type="match status" value="2"/>
</dbReference>
<accession>A0A1A2E9U7</accession>
<evidence type="ECO:0000313" key="4">
    <source>
        <dbReference type="EMBL" id="OBG01264.1"/>
    </source>
</evidence>
<dbReference type="PANTHER" id="PTHR30535:SF34">
    <property type="entry name" value="MOLYBDATE-BINDING PROTEIN MOLA"/>
    <property type="match status" value="1"/>
</dbReference>
<dbReference type="InterPro" id="IPR002491">
    <property type="entry name" value="ABC_transptr_periplasmic_BD"/>
</dbReference>
<reference evidence="5" key="1">
    <citation type="submission" date="2016-06" db="EMBL/GenBank/DDBJ databases">
        <authorList>
            <person name="Sutton G."/>
            <person name="Brinkac L."/>
            <person name="Sanka R."/>
            <person name="Adams M."/>
            <person name="Lau E."/>
            <person name="Mehaffy C."/>
            <person name="Tameris M."/>
            <person name="Hatherill M."/>
            <person name="Hanekom W."/>
            <person name="Mahomed H."/>
            <person name="Mcshane H."/>
        </authorList>
    </citation>
    <scope>NUCLEOTIDE SEQUENCE [LARGE SCALE GENOMIC DNA]</scope>
    <source>
        <strain evidence="5">852014-51077_SCH5608930-a</strain>
    </source>
</reference>
<gene>
    <name evidence="4" type="ORF">A5771_16775</name>
</gene>
<dbReference type="GO" id="GO:0071281">
    <property type="term" value="P:cellular response to iron ion"/>
    <property type="evidence" value="ECO:0007669"/>
    <property type="project" value="TreeGrafter"/>
</dbReference>
<dbReference type="Proteomes" id="UP000093985">
    <property type="component" value="Unassembled WGS sequence"/>
</dbReference>
<dbReference type="Pfam" id="PF01497">
    <property type="entry name" value="Peripla_BP_2"/>
    <property type="match status" value="1"/>
</dbReference>
<name>A0A1A2E9U7_MYCSD</name>
<dbReference type="OrthoDB" id="9812528at2"/>